<protein>
    <submittedName>
        <fullName evidence="1">Uncharacterized protein</fullName>
    </submittedName>
</protein>
<gene>
    <name evidence="1" type="ORF">LIER_02237</name>
</gene>
<accession>A0AAV3NPU0</accession>
<evidence type="ECO:0000313" key="1">
    <source>
        <dbReference type="EMBL" id="GAA0140993.1"/>
    </source>
</evidence>
<name>A0AAV3NPU0_LITER</name>
<dbReference type="EMBL" id="BAABME010000240">
    <property type="protein sequence ID" value="GAA0140993.1"/>
    <property type="molecule type" value="Genomic_DNA"/>
</dbReference>
<sequence>MCTDFTNLNKSCPKDYYPLPYLGRLVDGSARYGCSTSSMLPEDPGRSCCMRMTRRYPRSSQNMACTVER</sequence>
<organism evidence="1 2">
    <name type="scientific">Lithospermum erythrorhizon</name>
    <name type="common">Purple gromwell</name>
    <name type="synonym">Lithospermum officinale var. erythrorhizon</name>
    <dbReference type="NCBI Taxonomy" id="34254"/>
    <lineage>
        <taxon>Eukaryota</taxon>
        <taxon>Viridiplantae</taxon>
        <taxon>Streptophyta</taxon>
        <taxon>Embryophyta</taxon>
        <taxon>Tracheophyta</taxon>
        <taxon>Spermatophyta</taxon>
        <taxon>Magnoliopsida</taxon>
        <taxon>eudicotyledons</taxon>
        <taxon>Gunneridae</taxon>
        <taxon>Pentapetalae</taxon>
        <taxon>asterids</taxon>
        <taxon>lamiids</taxon>
        <taxon>Boraginales</taxon>
        <taxon>Boraginaceae</taxon>
        <taxon>Boraginoideae</taxon>
        <taxon>Lithospermeae</taxon>
        <taxon>Lithospermum</taxon>
    </lineage>
</organism>
<reference evidence="1 2" key="1">
    <citation type="submission" date="2024-01" db="EMBL/GenBank/DDBJ databases">
        <title>The complete chloroplast genome sequence of Lithospermum erythrorhizon: insights into the phylogenetic relationship among Boraginaceae species and the maternal lineages of purple gromwells.</title>
        <authorList>
            <person name="Okada T."/>
            <person name="Watanabe K."/>
        </authorList>
    </citation>
    <scope>NUCLEOTIDE SEQUENCE [LARGE SCALE GENOMIC DNA]</scope>
</reference>
<proteinExistence type="predicted"/>
<keyword evidence="2" id="KW-1185">Reference proteome</keyword>
<evidence type="ECO:0000313" key="2">
    <source>
        <dbReference type="Proteomes" id="UP001454036"/>
    </source>
</evidence>
<dbReference type="Proteomes" id="UP001454036">
    <property type="component" value="Unassembled WGS sequence"/>
</dbReference>
<comment type="caution">
    <text evidence="1">The sequence shown here is derived from an EMBL/GenBank/DDBJ whole genome shotgun (WGS) entry which is preliminary data.</text>
</comment>
<dbReference type="AlphaFoldDB" id="A0AAV3NPU0"/>